<organism evidence="1 2">
    <name type="scientific">Euplotes crassus</name>
    <dbReference type="NCBI Taxonomy" id="5936"/>
    <lineage>
        <taxon>Eukaryota</taxon>
        <taxon>Sar</taxon>
        <taxon>Alveolata</taxon>
        <taxon>Ciliophora</taxon>
        <taxon>Intramacronucleata</taxon>
        <taxon>Spirotrichea</taxon>
        <taxon>Hypotrichia</taxon>
        <taxon>Euplotida</taxon>
        <taxon>Euplotidae</taxon>
        <taxon>Moneuplotes</taxon>
    </lineage>
</organism>
<dbReference type="Proteomes" id="UP001295684">
    <property type="component" value="Unassembled WGS sequence"/>
</dbReference>
<dbReference type="Gene3D" id="3.80.10.10">
    <property type="entry name" value="Ribonuclease Inhibitor"/>
    <property type="match status" value="1"/>
</dbReference>
<accession>A0AAD1UR43</accession>
<name>A0AAD1UR43_EUPCR</name>
<evidence type="ECO:0000313" key="2">
    <source>
        <dbReference type="Proteomes" id="UP001295684"/>
    </source>
</evidence>
<protein>
    <submittedName>
        <fullName evidence="1">Uncharacterized protein</fullName>
    </submittedName>
</protein>
<evidence type="ECO:0000313" key="1">
    <source>
        <dbReference type="EMBL" id="CAI2371587.1"/>
    </source>
</evidence>
<comment type="caution">
    <text evidence="1">The sequence shown here is derived from an EMBL/GenBank/DDBJ whole genome shotgun (WGS) entry which is preliminary data.</text>
</comment>
<dbReference type="InterPro" id="IPR032675">
    <property type="entry name" value="LRR_dom_sf"/>
</dbReference>
<dbReference type="AlphaFoldDB" id="A0AAD1UR43"/>
<reference evidence="1" key="1">
    <citation type="submission" date="2023-07" db="EMBL/GenBank/DDBJ databases">
        <authorList>
            <consortium name="AG Swart"/>
            <person name="Singh M."/>
            <person name="Singh A."/>
            <person name="Seah K."/>
            <person name="Emmerich C."/>
        </authorList>
    </citation>
    <scope>NUCLEOTIDE SEQUENCE</scope>
    <source>
        <strain evidence="1">DP1</strain>
    </source>
</reference>
<keyword evidence="2" id="KW-1185">Reference proteome</keyword>
<gene>
    <name evidence="1" type="ORF">ECRASSUSDP1_LOCUS12911</name>
</gene>
<dbReference type="EMBL" id="CAMPGE010012831">
    <property type="protein sequence ID" value="CAI2371587.1"/>
    <property type="molecule type" value="Genomic_DNA"/>
</dbReference>
<proteinExistence type="predicted"/>
<sequence length="270" mass="30848">MESTTKAIEEENTQIISLEKSVLAEAKEQEVTTCQSILYKVLQNKKIDPSDPDSEKISLNSGLNIWLNKICDVKLLKSLKSLKVFDIGLLSLDRIASKNRRFVLNFLQSSFPNKIKNLDFWPSDQMDLKRSNYLNSLTTLSSKVVRKVQFGYFRMGLPQLKRLVAAFRHVRTLVFRNCWLSIPSVPDLSKALKNCQIQQIYLFESGHSDCSDWKNNFDEFENLVQGLASSSDLRLSLEDLIVYDCGVTKNKVEQVFEENLLGGVNIIGRE</sequence>